<protein>
    <recommendedName>
        <fullName evidence="4">DUF3592 domain-containing protein</fullName>
    </recommendedName>
</protein>
<comment type="caution">
    <text evidence="2">The sequence shown here is derived from an EMBL/GenBank/DDBJ whole genome shotgun (WGS) entry which is preliminary data.</text>
</comment>
<organism evidence="2 3">
    <name type="scientific">Flavobacterium chungbukense</name>
    <dbReference type="NCBI Taxonomy" id="877464"/>
    <lineage>
        <taxon>Bacteria</taxon>
        <taxon>Pseudomonadati</taxon>
        <taxon>Bacteroidota</taxon>
        <taxon>Flavobacteriia</taxon>
        <taxon>Flavobacteriales</taxon>
        <taxon>Flavobacteriaceae</taxon>
        <taxon>Flavobacterium</taxon>
    </lineage>
</organism>
<evidence type="ECO:0000313" key="3">
    <source>
        <dbReference type="Proteomes" id="UP001501333"/>
    </source>
</evidence>
<keyword evidence="1" id="KW-0812">Transmembrane</keyword>
<dbReference type="RefSeq" id="WP_229352587.1">
    <property type="nucleotide sequence ID" value="NZ_BAABAO010000003.1"/>
</dbReference>
<name>A0ABP7XSQ7_9FLAO</name>
<gene>
    <name evidence="2" type="ORF">GCM10022250_10690</name>
</gene>
<evidence type="ECO:0000256" key="1">
    <source>
        <dbReference type="SAM" id="Phobius"/>
    </source>
</evidence>
<accession>A0ABP7XSQ7</accession>
<keyword evidence="3" id="KW-1185">Reference proteome</keyword>
<proteinExistence type="predicted"/>
<keyword evidence="1" id="KW-0472">Membrane</keyword>
<evidence type="ECO:0008006" key="4">
    <source>
        <dbReference type="Google" id="ProtNLM"/>
    </source>
</evidence>
<feature type="transmembrane region" description="Helical" evidence="1">
    <location>
        <begin position="100"/>
        <end position="118"/>
    </location>
</feature>
<keyword evidence="1" id="KW-1133">Transmembrane helix</keyword>
<dbReference type="EMBL" id="BAABAO010000003">
    <property type="protein sequence ID" value="GAA4125158.1"/>
    <property type="molecule type" value="Genomic_DNA"/>
</dbReference>
<dbReference type="Proteomes" id="UP001501333">
    <property type="component" value="Unassembled WGS sequence"/>
</dbReference>
<evidence type="ECO:0000313" key="2">
    <source>
        <dbReference type="EMBL" id="GAA4125158.1"/>
    </source>
</evidence>
<sequence>MFLIYSIAGYIFLDNIHKNGIEGIGKIVSYKSDQEGYKTPTIEYQTIDGKNFRGEPFIHGSSDLDKLGAFQQNINIKIAILYSAKSPENFVIKERKSNSAILILFIFIGLALIIYSVIGLLDANDFYQEIISTLKF</sequence>
<reference evidence="3" key="1">
    <citation type="journal article" date="2019" name="Int. J. Syst. Evol. Microbiol.">
        <title>The Global Catalogue of Microorganisms (GCM) 10K type strain sequencing project: providing services to taxonomists for standard genome sequencing and annotation.</title>
        <authorList>
            <consortium name="The Broad Institute Genomics Platform"/>
            <consortium name="The Broad Institute Genome Sequencing Center for Infectious Disease"/>
            <person name="Wu L."/>
            <person name="Ma J."/>
        </authorList>
    </citation>
    <scope>NUCLEOTIDE SEQUENCE [LARGE SCALE GENOMIC DNA]</scope>
    <source>
        <strain evidence="3">JCM 17386</strain>
    </source>
</reference>